<feature type="domain" description="WW" evidence="6">
    <location>
        <begin position="761"/>
        <end position="788"/>
    </location>
</feature>
<dbReference type="GO" id="GO:0051295">
    <property type="term" value="P:establishment of meiotic spindle localization"/>
    <property type="evidence" value="ECO:0007669"/>
    <property type="project" value="TreeGrafter"/>
</dbReference>
<keyword evidence="2" id="KW-0963">Cytoplasm</keyword>
<reference evidence="7" key="2">
    <citation type="submission" date="2019-06" db="EMBL/GenBank/DDBJ databases">
        <title>Genomics analysis of Aphanomyces spp. identifies a new class of oomycete effector associated with host adaptation.</title>
        <authorList>
            <person name="Gaulin E."/>
        </authorList>
    </citation>
    <scope>NUCLEOTIDE SEQUENCE</scope>
    <source>
        <strain evidence="7">CBS 578.67</strain>
    </source>
</reference>
<evidence type="ECO:0000256" key="3">
    <source>
        <dbReference type="ARBA" id="ARBA00022737"/>
    </source>
</evidence>
<sequence>MTQHDVPPRQAVDDARTTLKSRGRMRTLHDELEIIQAEKNDTVEKYTAKKWHEIFQLHHLLTKSDQFRGIPLAGRPDALYESLFKAFPHELVSKARFVGVMRSICGIESTRVTEMNECCKTMVKHLESMHYCFEVLSTKKSIVGSCSVAKSDLQQTHQINWRLLLCALYLLREPKLPESAYLWFGFQLFASPGYLDDSPDLWITRHDLYSIYNFASGSHACSRVINQRIAQADTKLPTSILNRSHIHYEHVCLLSNQTPLQALFAMCTNYTSYFLELTSPLVRHYVFQQRKFDKDRLKCRKFLSYYHNKTLRLMWVRWVDHVTARRDARRAVLRAISQLALSSRMQAFDRLRENALQHVAAVDIQRIVRGVRGRQRVLGILTTIQAATAIQRLYRDRGSFIKYLRQLRLKNRHAIKIQSVYRGRLGRIQARKRLLEHFEAEMTKLQAERAAYEQSICEAAARRIQRVTRAHKRHVVEKKAAEDNRDVRRVELEMEAMLEAADKVRREHRAAVTAYYDKMREETNARAARKIIDDREREKMIAVRRQREWANILVARKAKLEEVATTKATRQAERQSMWAAKVETDAVARKEKRLQVLLRPKDKEEDAMKAALTEKLNAQYKVVQATFKATGVAMAAKEMMDRARHDVLMDEMETERQRVRVEWKALEAKIAKQEQDEADHERLGEIDKDKKSRFDAATRIQRGAKMFLARKHLRKKVEHAFEKVYDVPTGQLVYLNTRSGGVCPKPFCLGDKHDLVMANKWYICPDISGDVYYYNPKTMRQSWSKPDGCVFCESCSTEFAQVYCPHHMKGHFVDPVSLCQACYAREVVQEPALATDASTFDGAQVS</sequence>
<name>A0A485LEV9_9STRA</name>
<dbReference type="GO" id="GO:0007051">
    <property type="term" value="P:spindle organization"/>
    <property type="evidence" value="ECO:0007669"/>
    <property type="project" value="TreeGrafter"/>
</dbReference>
<dbReference type="InterPro" id="IPR051185">
    <property type="entry name" value="ASPM"/>
</dbReference>
<organism evidence="8 9">
    <name type="scientific">Aphanomyces stellatus</name>
    <dbReference type="NCBI Taxonomy" id="120398"/>
    <lineage>
        <taxon>Eukaryota</taxon>
        <taxon>Sar</taxon>
        <taxon>Stramenopiles</taxon>
        <taxon>Oomycota</taxon>
        <taxon>Saprolegniomycetes</taxon>
        <taxon>Saprolegniales</taxon>
        <taxon>Verrucalvaceae</taxon>
        <taxon>Aphanomyces</taxon>
    </lineage>
</organism>
<proteinExistence type="predicted"/>
<dbReference type="InterPro" id="IPR001202">
    <property type="entry name" value="WW_dom"/>
</dbReference>
<evidence type="ECO:0000313" key="8">
    <source>
        <dbReference type="EMBL" id="VFT97093.1"/>
    </source>
</evidence>
<dbReference type="Pfam" id="PF00612">
    <property type="entry name" value="IQ"/>
    <property type="match status" value="2"/>
</dbReference>
<reference evidence="8 9" key="1">
    <citation type="submission" date="2019-03" db="EMBL/GenBank/DDBJ databases">
        <authorList>
            <person name="Gaulin E."/>
            <person name="Dumas B."/>
        </authorList>
    </citation>
    <scope>NUCLEOTIDE SEQUENCE [LARGE SCALE GENOMIC DNA]</scope>
    <source>
        <strain evidence="8">CBS 568.67</strain>
    </source>
</reference>
<accession>A0A485LEV9</accession>
<dbReference type="EMBL" id="VJMH01006813">
    <property type="protein sequence ID" value="KAF0687915.1"/>
    <property type="molecule type" value="Genomic_DNA"/>
</dbReference>
<evidence type="ECO:0000256" key="4">
    <source>
        <dbReference type="ARBA" id="ARBA00022860"/>
    </source>
</evidence>
<dbReference type="PANTHER" id="PTHR22706">
    <property type="entry name" value="ASSEMBLY FACTOR FOR SPINDLE MICROTUBULES"/>
    <property type="match status" value="1"/>
</dbReference>
<dbReference type="EMBL" id="CAADRA010006836">
    <property type="protein sequence ID" value="VFT97093.1"/>
    <property type="molecule type" value="Genomic_DNA"/>
</dbReference>
<feature type="coiled-coil region" evidence="5">
    <location>
        <begin position="649"/>
        <end position="676"/>
    </location>
</feature>
<dbReference type="SMART" id="SM00015">
    <property type="entry name" value="IQ"/>
    <property type="match status" value="3"/>
</dbReference>
<protein>
    <submittedName>
        <fullName evidence="8">Aste57867_20407 protein</fullName>
    </submittedName>
</protein>
<dbReference type="Proteomes" id="UP000332933">
    <property type="component" value="Unassembled WGS sequence"/>
</dbReference>
<dbReference type="SUPFAM" id="SSF51045">
    <property type="entry name" value="WW domain"/>
    <property type="match status" value="1"/>
</dbReference>
<dbReference type="GO" id="GO:0000278">
    <property type="term" value="P:mitotic cell cycle"/>
    <property type="evidence" value="ECO:0007669"/>
    <property type="project" value="TreeGrafter"/>
</dbReference>
<dbReference type="OrthoDB" id="167375at2759"/>
<dbReference type="GO" id="GO:0005737">
    <property type="term" value="C:cytoplasm"/>
    <property type="evidence" value="ECO:0007669"/>
    <property type="project" value="UniProtKB-SubCell"/>
</dbReference>
<dbReference type="PROSITE" id="PS50020">
    <property type="entry name" value="WW_DOMAIN_2"/>
    <property type="match status" value="1"/>
</dbReference>
<evidence type="ECO:0000313" key="9">
    <source>
        <dbReference type="Proteomes" id="UP000332933"/>
    </source>
</evidence>
<dbReference type="GO" id="GO:0005516">
    <property type="term" value="F:calmodulin binding"/>
    <property type="evidence" value="ECO:0007669"/>
    <property type="project" value="UniProtKB-KW"/>
</dbReference>
<evidence type="ECO:0000313" key="7">
    <source>
        <dbReference type="EMBL" id="KAF0687915.1"/>
    </source>
</evidence>
<dbReference type="GO" id="GO:0000922">
    <property type="term" value="C:spindle pole"/>
    <property type="evidence" value="ECO:0007669"/>
    <property type="project" value="TreeGrafter"/>
</dbReference>
<evidence type="ECO:0000256" key="1">
    <source>
        <dbReference type="ARBA" id="ARBA00004496"/>
    </source>
</evidence>
<evidence type="ECO:0000256" key="2">
    <source>
        <dbReference type="ARBA" id="ARBA00022490"/>
    </source>
</evidence>
<keyword evidence="4" id="KW-0112">Calmodulin-binding</keyword>
<dbReference type="InterPro" id="IPR036020">
    <property type="entry name" value="WW_dom_sf"/>
</dbReference>
<dbReference type="InterPro" id="IPR000048">
    <property type="entry name" value="IQ_motif_EF-hand-BS"/>
</dbReference>
<evidence type="ECO:0000256" key="5">
    <source>
        <dbReference type="SAM" id="Coils"/>
    </source>
</evidence>
<gene>
    <name evidence="8" type="primary">Aste57867_20407</name>
    <name evidence="7" type="ORF">As57867_020341</name>
    <name evidence="8" type="ORF">ASTE57867_20407</name>
</gene>
<keyword evidence="3" id="KW-0677">Repeat</keyword>
<dbReference type="PROSITE" id="PS50096">
    <property type="entry name" value="IQ"/>
    <property type="match status" value="3"/>
</dbReference>
<comment type="subcellular location">
    <subcellularLocation>
        <location evidence="1">Cytoplasm</location>
    </subcellularLocation>
</comment>
<keyword evidence="9" id="KW-1185">Reference proteome</keyword>
<dbReference type="AlphaFoldDB" id="A0A485LEV9"/>
<evidence type="ECO:0000259" key="6">
    <source>
        <dbReference type="PROSITE" id="PS50020"/>
    </source>
</evidence>
<feature type="coiled-coil region" evidence="5">
    <location>
        <begin position="428"/>
        <end position="455"/>
    </location>
</feature>
<keyword evidence="5" id="KW-0175">Coiled coil</keyword>
<dbReference type="PANTHER" id="PTHR22706:SF1">
    <property type="entry name" value="ASSEMBLY FACTOR FOR SPINDLE MICROTUBULES"/>
    <property type="match status" value="1"/>
</dbReference>